<dbReference type="GO" id="GO:0016020">
    <property type="term" value="C:membrane"/>
    <property type="evidence" value="ECO:0007669"/>
    <property type="project" value="TreeGrafter"/>
</dbReference>
<evidence type="ECO:0000256" key="3">
    <source>
        <dbReference type="ARBA" id="ARBA00023002"/>
    </source>
</evidence>
<evidence type="ECO:0000259" key="5">
    <source>
        <dbReference type="Pfam" id="PF05118"/>
    </source>
</evidence>
<evidence type="ECO:0000256" key="1">
    <source>
        <dbReference type="ARBA" id="ARBA00007730"/>
    </source>
</evidence>
<dbReference type="AlphaFoldDB" id="A0A8J7M8R1"/>
<dbReference type="EMBL" id="JAEHHL010000008">
    <property type="protein sequence ID" value="MBK0400285.1"/>
    <property type="molecule type" value="Genomic_DNA"/>
</dbReference>
<evidence type="ECO:0000256" key="4">
    <source>
        <dbReference type="SAM" id="MobiDB-lite"/>
    </source>
</evidence>
<proteinExistence type="inferred from homology"/>
<sequence length="274" mass="32057">MNQMQPAPAPGAKPATLKSPIRKRVKRLGKRLTRWMASFQARQSLVPDTPFIGNEHFPFLKEFEDRWQEIEAEAREILKFREAIPAFQEISPDQYRIATAKNWRTFILYGFGLRLERNCRQAPVTAEILSRVPMIQTAWFSILAPGYHIPAHTGVTKGIVRAHLGLIIPQEREKCRIRVGDEIRAWAAGKVIVLDDTYEHEVWNETDEERVILLFDFDRPMRWPARMVTQLFIRAMKFTAFYKEPKKNIADFEDRFEAATRRADQILESMSERK</sequence>
<keyword evidence="2" id="KW-0223">Dioxygenase</keyword>
<evidence type="ECO:0000313" key="6">
    <source>
        <dbReference type="EMBL" id="MBK0400285.1"/>
    </source>
</evidence>
<keyword evidence="7" id="KW-1185">Reference proteome</keyword>
<evidence type="ECO:0000313" key="7">
    <source>
        <dbReference type="Proteomes" id="UP000655420"/>
    </source>
</evidence>
<dbReference type="PANTHER" id="PTHR46332">
    <property type="entry name" value="ASPARTATE BETA-HYDROXYLASE DOMAIN-CONTAINING PROTEIN 2"/>
    <property type="match status" value="1"/>
</dbReference>
<feature type="region of interest" description="Disordered" evidence="4">
    <location>
        <begin position="1"/>
        <end position="20"/>
    </location>
</feature>
<dbReference type="InterPro" id="IPR051821">
    <property type="entry name" value="Asp/Asn_beta-hydroxylase"/>
</dbReference>
<feature type="domain" description="Aspartyl/asparaginy/proline hydroxylase" evidence="5">
    <location>
        <begin position="64"/>
        <end position="220"/>
    </location>
</feature>
<protein>
    <submittedName>
        <fullName evidence="6">Aspartyl/asparaginyl beta-hydroxylase domain-containing protein</fullName>
    </submittedName>
</protein>
<dbReference type="Proteomes" id="UP000655420">
    <property type="component" value="Unassembled WGS sequence"/>
</dbReference>
<keyword evidence="3" id="KW-0560">Oxidoreductase</keyword>
<dbReference type="PANTHER" id="PTHR46332:SF5">
    <property type="entry name" value="ASPARTATE BETA-HYDROXYLASE DOMAIN CONTAINING 2"/>
    <property type="match status" value="1"/>
</dbReference>
<accession>A0A8J7M8R1</accession>
<reference evidence="6" key="1">
    <citation type="submission" date="2020-12" db="EMBL/GenBank/DDBJ databases">
        <title>Bacterial taxonomy.</title>
        <authorList>
            <person name="Pan X."/>
        </authorList>
    </citation>
    <scope>NUCLEOTIDE SEQUENCE</scope>
    <source>
        <strain evidence="6">M0105</strain>
    </source>
</reference>
<organism evidence="6 7">
    <name type="scientific">Thermohalobaculum xanthum</name>
    <dbReference type="NCBI Taxonomy" id="2753746"/>
    <lineage>
        <taxon>Bacteria</taxon>
        <taxon>Pseudomonadati</taxon>
        <taxon>Pseudomonadota</taxon>
        <taxon>Alphaproteobacteria</taxon>
        <taxon>Rhodobacterales</taxon>
        <taxon>Paracoccaceae</taxon>
        <taxon>Thermohalobaculum</taxon>
    </lineage>
</organism>
<dbReference type="InterPro" id="IPR007803">
    <property type="entry name" value="Asp/Arg/Pro-Hydrxlase"/>
</dbReference>
<dbReference type="GO" id="GO:0051213">
    <property type="term" value="F:dioxygenase activity"/>
    <property type="evidence" value="ECO:0007669"/>
    <property type="project" value="UniProtKB-KW"/>
</dbReference>
<dbReference type="Pfam" id="PF05118">
    <property type="entry name" value="Asp_Arg_Hydrox"/>
    <property type="match status" value="1"/>
</dbReference>
<comment type="caution">
    <text evidence="6">The sequence shown here is derived from an EMBL/GenBank/DDBJ whole genome shotgun (WGS) entry which is preliminary data.</text>
</comment>
<evidence type="ECO:0000256" key="2">
    <source>
        <dbReference type="ARBA" id="ARBA00022964"/>
    </source>
</evidence>
<comment type="similarity">
    <text evidence="1">Belongs to the aspartyl/asparaginyl beta-hydroxylase family.</text>
</comment>
<dbReference type="InterPro" id="IPR027443">
    <property type="entry name" value="IPNS-like_sf"/>
</dbReference>
<name>A0A8J7M8R1_9RHOB</name>
<dbReference type="Gene3D" id="2.60.120.330">
    <property type="entry name" value="B-lactam Antibiotic, Isopenicillin N Synthase, Chain"/>
    <property type="match status" value="1"/>
</dbReference>
<dbReference type="RefSeq" id="WP_200610870.1">
    <property type="nucleotide sequence ID" value="NZ_JAEHHL010000008.1"/>
</dbReference>
<gene>
    <name evidence="6" type="ORF">H0I76_13885</name>
</gene>
<dbReference type="SUPFAM" id="SSF51197">
    <property type="entry name" value="Clavaminate synthase-like"/>
    <property type="match status" value="1"/>
</dbReference>